<gene>
    <name evidence="2" type="ORF">CDAR_232451</name>
</gene>
<evidence type="ECO:0000313" key="2">
    <source>
        <dbReference type="EMBL" id="GIY78019.1"/>
    </source>
</evidence>
<feature type="region of interest" description="Disordered" evidence="1">
    <location>
        <begin position="90"/>
        <end position="112"/>
    </location>
</feature>
<accession>A0AAV4W862</accession>
<evidence type="ECO:0000313" key="3">
    <source>
        <dbReference type="Proteomes" id="UP001054837"/>
    </source>
</evidence>
<evidence type="ECO:0000256" key="1">
    <source>
        <dbReference type="SAM" id="MobiDB-lite"/>
    </source>
</evidence>
<name>A0AAV4W862_9ARAC</name>
<protein>
    <submittedName>
        <fullName evidence="2">Uncharacterized protein</fullName>
    </submittedName>
</protein>
<organism evidence="2 3">
    <name type="scientific">Caerostris darwini</name>
    <dbReference type="NCBI Taxonomy" id="1538125"/>
    <lineage>
        <taxon>Eukaryota</taxon>
        <taxon>Metazoa</taxon>
        <taxon>Ecdysozoa</taxon>
        <taxon>Arthropoda</taxon>
        <taxon>Chelicerata</taxon>
        <taxon>Arachnida</taxon>
        <taxon>Araneae</taxon>
        <taxon>Araneomorphae</taxon>
        <taxon>Entelegynae</taxon>
        <taxon>Araneoidea</taxon>
        <taxon>Araneidae</taxon>
        <taxon>Caerostris</taxon>
    </lineage>
</organism>
<proteinExistence type="predicted"/>
<keyword evidence="3" id="KW-1185">Reference proteome</keyword>
<dbReference type="EMBL" id="BPLQ01014199">
    <property type="protein sequence ID" value="GIY78019.1"/>
    <property type="molecule type" value="Genomic_DNA"/>
</dbReference>
<comment type="caution">
    <text evidence="2">The sequence shown here is derived from an EMBL/GenBank/DDBJ whole genome shotgun (WGS) entry which is preliminary data.</text>
</comment>
<dbReference type="AlphaFoldDB" id="A0AAV4W862"/>
<reference evidence="2 3" key="1">
    <citation type="submission" date="2021-06" db="EMBL/GenBank/DDBJ databases">
        <title>Caerostris darwini draft genome.</title>
        <authorList>
            <person name="Kono N."/>
            <person name="Arakawa K."/>
        </authorList>
    </citation>
    <scope>NUCLEOTIDE SEQUENCE [LARGE SCALE GENOMIC DNA]</scope>
</reference>
<sequence length="112" mass="12618">MHITYDPTKQRFINSFIPNHACKELAPTAHRTQPFSSISFHPPTNHKPPLALSITELKPLSREFITEIPTTCCFVGPCTLEHSSIRVPGSQLPYSRPINSPGEDIERHFPKS</sequence>
<dbReference type="Proteomes" id="UP001054837">
    <property type="component" value="Unassembled WGS sequence"/>
</dbReference>